<sequence length="96" mass="11125">MPLLEKYISMNDIENCSKILSVSWCVKESIYKTLDDADQTNFKMSDWYKINDERGRPIIGNENYKLLHPNEEFICSISHDGGLITSFIIRQSMCNA</sequence>
<dbReference type="Gene3D" id="3.90.470.20">
    <property type="entry name" value="4'-phosphopantetheinyl transferase domain"/>
    <property type="match status" value="1"/>
</dbReference>
<dbReference type="AlphaFoldDB" id="A0AAV5RBM6"/>
<dbReference type="InterPro" id="IPR037143">
    <property type="entry name" value="4-PPantetheinyl_Trfase_dom_sf"/>
</dbReference>
<gene>
    <name evidence="1" type="ORF">DAPK24_046170</name>
</gene>
<evidence type="ECO:0000313" key="1">
    <source>
        <dbReference type="EMBL" id="GMM48019.1"/>
    </source>
</evidence>
<dbReference type="SUPFAM" id="SSF56214">
    <property type="entry name" value="4'-phosphopantetheinyl transferase"/>
    <property type="match status" value="1"/>
</dbReference>
<organism evidence="1 2">
    <name type="scientific">Pichia kluyveri</name>
    <name type="common">Yeast</name>
    <dbReference type="NCBI Taxonomy" id="36015"/>
    <lineage>
        <taxon>Eukaryota</taxon>
        <taxon>Fungi</taxon>
        <taxon>Dikarya</taxon>
        <taxon>Ascomycota</taxon>
        <taxon>Saccharomycotina</taxon>
        <taxon>Pichiomycetes</taxon>
        <taxon>Pichiales</taxon>
        <taxon>Pichiaceae</taxon>
        <taxon>Pichia</taxon>
    </lineage>
</organism>
<comment type="caution">
    <text evidence="1">The sequence shown here is derived from an EMBL/GenBank/DDBJ whole genome shotgun (WGS) entry which is preliminary data.</text>
</comment>
<evidence type="ECO:0008006" key="3">
    <source>
        <dbReference type="Google" id="ProtNLM"/>
    </source>
</evidence>
<proteinExistence type="predicted"/>
<dbReference type="Proteomes" id="UP001378960">
    <property type="component" value="Unassembled WGS sequence"/>
</dbReference>
<name>A0AAV5RBM6_PICKL</name>
<dbReference type="GO" id="GO:0008897">
    <property type="term" value="F:holo-[acyl-carrier-protein] synthase activity"/>
    <property type="evidence" value="ECO:0007669"/>
    <property type="project" value="InterPro"/>
</dbReference>
<evidence type="ECO:0000313" key="2">
    <source>
        <dbReference type="Proteomes" id="UP001378960"/>
    </source>
</evidence>
<protein>
    <recommendedName>
        <fullName evidence="3">4'-phosphopantetheinyl transferase domain-containing protein</fullName>
    </recommendedName>
</protein>
<reference evidence="1 2" key="1">
    <citation type="journal article" date="2023" name="Elife">
        <title>Identification of key yeast species and microbe-microbe interactions impacting larval growth of Drosophila in the wild.</title>
        <authorList>
            <person name="Mure A."/>
            <person name="Sugiura Y."/>
            <person name="Maeda R."/>
            <person name="Honda K."/>
            <person name="Sakurai N."/>
            <person name="Takahashi Y."/>
            <person name="Watada M."/>
            <person name="Katoh T."/>
            <person name="Gotoh A."/>
            <person name="Gotoh Y."/>
            <person name="Taniguchi I."/>
            <person name="Nakamura K."/>
            <person name="Hayashi T."/>
            <person name="Katayama T."/>
            <person name="Uemura T."/>
            <person name="Hattori Y."/>
        </authorList>
    </citation>
    <scope>NUCLEOTIDE SEQUENCE [LARGE SCALE GENOMIC DNA]</scope>
    <source>
        <strain evidence="1 2">PK-24</strain>
    </source>
</reference>
<accession>A0AAV5RBM6</accession>
<keyword evidence="2" id="KW-1185">Reference proteome</keyword>
<dbReference type="GO" id="GO:0000287">
    <property type="term" value="F:magnesium ion binding"/>
    <property type="evidence" value="ECO:0007669"/>
    <property type="project" value="InterPro"/>
</dbReference>
<dbReference type="EMBL" id="BTGB01000009">
    <property type="protein sequence ID" value="GMM48019.1"/>
    <property type="molecule type" value="Genomic_DNA"/>
</dbReference>